<evidence type="ECO:0000256" key="1">
    <source>
        <dbReference type="SAM" id="MobiDB-lite"/>
    </source>
</evidence>
<dbReference type="EMBL" id="JBJJXI010000166">
    <property type="protein sequence ID" value="KAL3384956.1"/>
    <property type="molecule type" value="Genomic_DNA"/>
</dbReference>
<keyword evidence="3" id="KW-1185">Reference proteome</keyword>
<sequence length="146" mass="16280">MDYTDRFLVKFCVDMHYNIFKCQCKIVDNIEKTKKFCTAVVGADGAELGSRSALEGRRLLACLHRAWLARRLASGRVSTLLSNCVRTLFGPTKSERNSTTKSKHGPMRASVRATRDVNKPAAASPLAPSGCRALRRRPPPPPYRIF</sequence>
<dbReference type="Proteomes" id="UP001627154">
    <property type="component" value="Unassembled WGS sequence"/>
</dbReference>
<protein>
    <submittedName>
        <fullName evidence="2">Uncharacterized protein</fullName>
    </submittedName>
</protein>
<proteinExistence type="predicted"/>
<feature type="region of interest" description="Disordered" evidence="1">
    <location>
        <begin position="92"/>
        <end position="146"/>
    </location>
</feature>
<organism evidence="2 3">
    <name type="scientific">Trichogramma kaykai</name>
    <dbReference type="NCBI Taxonomy" id="54128"/>
    <lineage>
        <taxon>Eukaryota</taxon>
        <taxon>Metazoa</taxon>
        <taxon>Ecdysozoa</taxon>
        <taxon>Arthropoda</taxon>
        <taxon>Hexapoda</taxon>
        <taxon>Insecta</taxon>
        <taxon>Pterygota</taxon>
        <taxon>Neoptera</taxon>
        <taxon>Endopterygota</taxon>
        <taxon>Hymenoptera</taxon>
        <taxon>Apocrita</taxon>
        <taxon>Proctotrupomorpha</taxon>
        <taxon>Chalcidoidea</taxon>
        <taxon>Trichogrammatidae</taxon>
        <taxon>Trichogramma</taxon>
    </lineage>
</organism>
<dbReference type="AlphaFoldDB" id="A0ABD2VXF3"/>
<reference evidence="2 3" key="1">
    <citation type="journal article" date="2024" name="bioRxiv">
        <title>A reference genome for Trichogramma kaykai: A tiny desert-dwelling parasitoid wasp with competing sex-ratio distorters.</title>
        <authorList>
            <person name="Culotta J."/>
            <person name="Lindsey A.R."/>
        </authorList>
    </citation>
    <scope>NUCLEOTIDE SEQUENCE [LARGE SCALE GENOMIC DNA]</scope>
    <source>
        <strain evidence="2 3">KSX58</strain>
    </source>
</reference>
<accession>A0ABD2VXF3</accession>
<evidence type="ECO:0000313" key="2">
    <source>
        <dbReference type="EMBL" id="KAL3384956.1"/>
    </source>
</evidence>
<gene>
    <name evidence="2" type="ORF">TKK_019356</name>
</gene>
<comment type="caution">
    <text evidence="2">The sequence shown here is derived from an EMBL/GenBank/DDBJ whole genome shotgun (WGS) entry which is preliminary data.</text>
</comment>
<name>A0ABD2VXF3_9HYME</name>
<evidence type="ECO:0000313" key="3">
    <source>
        <dbReference type="Proteomes" id="UP001627154"/>
    </source>
</evidence>